<protein>
    <submittedName>
        <fullName evidence="3">Transglycosylase SLT domain-containing protein</fullName>
    </submittedName>
</protein>
<dbReference type="EMBL" id="FNEJ01000021">
    <property type="protein sequence ID" value="SDJ19680.1"/>
    <property type="molecule type" value="Genomic_DNA"/>
</dbReference>
<comment type="similarity">
    <text evidence="1">Belongs to the virb1 family.</text>
</comment>
<reference evidence="3 4" key="1">
    <citation type="submission" date="2016-10" db="EMBL/GenBank/DDBJ databases">
        <authorList>
            <person name="de Groot N.N."/>
        </authorList>
    </citation>
    <scope>NUCLEOTIDE SEQUENCE [LARGE SCALE GENOMIC DNA]</scope>
    <source>
        <strain evidence="3 4">DSM 26424</strain>
    </source>
</reference>
<evidence type="ECO:0000256" key="1">
    <source>
        <dbReference type="ARBA" id="ARBA00009387"/>
    </source>
</evidence>
<dbReference type="SUPFAM" id="SSF53955">
    <property type="entry name" value="Lysozyme-like"/>
    <property type="match status" value="1"/>
</dbReference>
<proteinExistence type="inferred from homology"/>
<dbReference type="Pfam" id="PF01464">
    <property type="entry name" value="SLT"/>
    <property type="match status" value="1"/>
</dbReference>
<feature type="domain" description="Transglycosylase SLT" evidence="2">
    <location>
        <begin position="145"/>
        <end position="220"/>
    </location>
</feature>
<dbReference type="STRING" id="555512.SAMN04487993_102157"/>
<dbReference type="Gene3D" id="1.10.530.10">
    <property type="match status" value="1"/>
</dbReference>
<dbReference type="AlphaFoldDB" id="A0A1G8RTJ8"/>
<name>A0A1G8RTJ8_9RHOB</name>
<gene>
    <name evidence="3" type="ORF">SAMN04487993_102157</name>
</gene>
<keyword evidence="4" id="KW-1185">Reference proteome</keyword>
<evidence type="ECO:0000313" key="3">
    <source>
        <dbReference type="EMBL" id="SDJ19680.1"/>
    </source>
</evidence>
<dbReference type="Proteomes" id="UP000199093">
    <property type="component" value="Unassembled WGS sequence"/>
</dbReference>
<sequence>MCGHRQSAAHVRTHILPVLRAGGMVHAMLHKVFPLVTALFLAPSAFANTGPAPLTPAPAPVSGGIMAPGPKAPEAQADSLLAVSASPRPVARRVIPEARWGTGAGRTDWSLSVLSALRGPARALPATVPADIAQWCPAYPSASRDQREAFWLGLVSALAKHESTWRPTAVGGGGQWVGLLQILPATARGYGCEARSAEALKNPRLNLACGMRIMARTVKRDGVISHNMRGVAADWGPFHSRSKREDMMAWTRSQDYCSGLARSLRPVARPEALTIMAGGPSTRPLARPKQLDAPYAREIIATKGRVPAQEDRRTSWFDPRLD</sequence>
<dbReference type="InterPro" id="IPR023346">
    <property type="entry name" value="Lysozyme-like_dom_sf"/>
</dbReference>
<evidence type="ECO:0000259" key="2">
    <source>
        <dbReference type="Pfam" id="PF01464"/>
    </source>
</evidence>
<dbReference type="CDD" id="cd00254">
    <property type="entry name" value="LT-like"/>
    <property type="match status" value="1"/>
</dbReference>
<dbReference type="InterPro" id="IPR008258">
    <property type="entry name" value="Transglycosylase_SLT_dom_1"/>
</dbReference>
<accession>A0A1G8RTJ8</accession>
<evidence type="ECO:0000313" key="4">
    <source>
        <dbReference type="Proteomes" id="UP000199093"/>
    </source>
</evidence>
<organism evidence="3 4">
    <name type="scientific">Salipiger marinus</name>
    <dbReference type="NCBI Taxonomy" id="555512"/>
    <lineage>
        <taxon>Bacteria</taxon>
        <taxon>Pseudomonadati</taxon>
        <taxon>Pseudomonadota</taxon>
        <taxon>Alphaproteobacteria</taxon>
        <taxon>Rhodobacterales</taxon>
        <taxon>Roseobacteraceae</taxon>
        <taxon>Salipiger</taxon>
    </lineage>
</organism>